<dbReference type="OrthoDB" id="361945at2"/>
<dbReference type="STRING" id="1121322.SAMN02745136_04328"/>
<sequence length="222" mass="25826">MEILNYTQLPNPEKLKEILISQAALDSIMVDKEESWLRVINFYKNYSEDIDMVKIDNGAGDHMFFLFSNYGTIIKGFDHESILSPYANDDEEIAKGIYDFVPKELMNLLDESIERDDVTFCIWRSKTDLLWKKSEVIIPADYQDGDDGEGFLLGLILTSADSWVAWARDYYEEQGERIQLDYVKKVYKHEGITKDLIEKINPDRDTEAVIKELEEIGFIKEI</sequence>
<gene>
    <name evidence="1" type="ORF">SAMN02745136_04328</name>
</gene>
<protein>
    <submittedName>
        <fullName evidence="1">Uncharacterized protein</fullName>
    </submittedName>
</protein>
<proteinExistence type="predicted"/>
<dbReference type="Proteomes" id="UP000184386">
    <property type="component" value="Unassembled WGS sequence"/>
</dbReference>
<name>A0A1M6YNS7_9FIRM</name>
<evidence type="ECO:0000313" key="2">
    <source>
        <dbReference type="Proteomes" id="UP000184386"/>
    </source>
</evidence>
<accession>A0A1M6YNS7</accession>
<dbReference type="AlphaFoldDB" id="A0A1M6YNS7"/>
<dbReference type="EMBL" id="FRAC01000026">
    <property type="protein sequence ID" value="SHL19898.1"/>
    <property type="molecule type" value="Genomic_DNA"/>
</dbReference>
<evidence type="ECO:0000313" key="1">
    <source>
        <dbReference type="EMBL" id="SHL19898.1"/>
    </source>
</evidence>
<reference evidence="1 2" key="1">
    <citation type="submission" date="2016-11" db="EMBL/GenBank/DDBJ databases">
        <authorList>
            <person name="Jaros S."/>
            <person name="Januszkiewicz K."/>
            <person name="Wedrychowicz H."/>
        </authorList>
    </citation>
    <scope>NUCLEOTIDE SEQUENCE [LARGE SCALE GENOMIC DNA]</scope>
    <source>
        <strain evidence="1 2">DSM 15929</strain>
    </source>
</reference>
<organism evidence="1 2">
    <name type="scientific">Anaerocolumna jejuensis DSM 15929</name>
    <dbReference type="NCBI Taxonomy" id="1121322"/>
    <lineage>
        <taxon>Bacteria</taxon>
        <taxon>Bacillati</taxon>
        <taxon>Bacillota</taxon>
        <taxon>Clostridia</taxon>
        <taxon>Lachnospirales</taxon>
        <taxon>Lachnospiraceae</taxon>
        <taxon>Anaerocolumna</taxon>
    </lineage>
</organism>
<keyword evidence="2" id="KW-1185">Reference proteome</keyword>
<dbReference type="RefSeq" id="WP_073279103.1">
    <property type="nucleotide sequence ID" value="NZ_FRAC01000026.1"/>
</dbReference>